<comment type="similarity">
    <text evidence="1">Belongs to the glycosyl hydrolase 57 family.</text>
</comment>
<evidence type="ECO:0000313" key="4">
    <source>
        <dbReference type="EMBL" id="MBY8889263.1"/>
    </source>
</evidence>
<reference evidence="4 5" key="1">
    <citation type="submission" date="2021-08" db="EMBL/GenBank/DDBJ databases">
        <title>Streptomyces sp. PTM05 isolated from lichen.</title>
        <authorList>
            <person name="Somphong A."/>
            <person name="Phongsopitanun W."/>
            <person name="Tanasupawat S."/>
        </authorList>
    </citation>
    <scope>NUCLEOTIDE SEQUENCE [LARGE SCALE GENOMIC DNA]</scope>
    <source>
        <strain evidence="4 5">Ptm05</strain>
    </source>
</reference>
<comment type="caution">
    <text evidence="4">The sequence shown here is derived from an EMBL/GenBank/DDBJ whole genome shotgun (WGS) entry which is preliminary data.</text>
</comment>
<dbReference type="InterPro" id="IPR040042">
    <property type="entry name" value="Branching_enz_MT3115-like"/>
</dbReference>
<organism evidence="4 5">
    <name type="scientific">Streptantibioticus parmotrematis</name>
    <dbReference type="NCBI Taxonomy" id="2873249"/>
    <lineage>
        <taxon>Bacteria</taxon>
        <taxon>Bacillati</taxon>
        <taxon>Actinomycetota</taxon>
        <taxon>Actinomycetes</taxon>
        <taxon>Kitasatosporales</taxon>
        <taxon>Streptomycetaceae</taxon>
        <taxon>Streptantibioticus</taxon>
    </lineage>
</organism>
<gene>
    <name evidence="4" type="ORF">K7472_31130</name>
</gene>
<keyword evidence="2" id="KW-0119">Carbohydrate metabolism</keyword>
<evidence type="ECO:0000256" key="1">
    <source>
        <dbReference type="ARBA" id="ARBA00006821"/>
    </source>
</evidence>
<evidence type="ECO:0000256" key="2">
    <source>
        <dbReference type="ARBA" id="ARBA00023277"/>
    </source>
</evidence>
<proteinExistence type="inferred from homology"/>
<dbReference type="PANTHER" id="PTHR41695:SF1">
    <property type="entry name" value="1,4-ALPHA-GLUCAN BRANCHING ENZYME TK1436"/>
    <property type="match status" value="1"/>
</dbReference>
<dbReference type="Proteomes" id="UP001198565">
    <property type="component" value="Unassembled WGS sequence"/>
</dbReference>
<dbReference type="SUPFAM" id="SSF88713">
    <property type="entry name" value="Glycoside hydrolase/deacetylase"/>
    <property type="match status" value="1"/>
</dbReference>
<dbReference type="InterPro" id="IPR004300">
    <property type="entry name" value="Glyco_hydro_57_N"/>
</dbReference>
<dbReference type="RefSeq" id="WP_222982431.1">
    <property type="nucleotide sequence ID" value="NZ_JAINVZ010000039.1"/>
</dbReference>
<dbReference type="Gene3D" id="3.20.110.20">
    <property type="match status" value="1"/>
</dbReference>
<sequence length="669" mass="72512">MNREDKQAMAFVHHANQLVIGDGYADRDGISEICRGYERVLTLHHDHGVPAALHLSGTLIEALAWHRPEFLHRVRQAVAEGCLTLLGGPYSEPIMPLLAAESNRRQLITMADLLERHLGVPEGAVPTAWLPERVWHPSLMRVLTDPGLPGGGYRRALVDDRLFHDDVGGGARSAAENPGPYEWHNALPSSVAGLVDPALTVARTVPGPRPLELIPINSFLRYLIPARTPDHLRLLDEFVEDLRGRAADPGASLLVYADDLERTAGVAGWEAALDSYERVVRWAASPAGPVHPVHLDTWLDKHPPPVNPVPSAGSYHELAVAWSAGETYQGWAGSPEWQPYQRLIDDTGALVTAARDRPADSRLLDLAERLVMVGMHETAWRDASPEGRHLAPWVKAVASHSRLARPLVAAARWSAAQAPSMPCAALVDVDGDGDEELLLAGQTVWALVSPGEGGRVCLLAHRPASHPGDQSGNKAALIVGNPIDHWNFQEELHRFMDVPPGHPGALTEPTFRHLAWAPRQPKRHAHAVTVDLHPRSDTPQAGTRRYAVLDGVPALAACLRAGSASRPLDVESALVPDYLRALLNGRAGLRRTGGHGWAGWSLGDRTCWVGYDPLQACSIPPRWTAAGHSCPFALRSCTGHLDVLIGAGPVTDSHLASWLDTSRAVLHAR</sequence>
<dbReference type="InterPro" id="IPR011330">
    <property type="entry name" value="Glyco_hydro/deAcase_b/a-brl"/>
</dbReference>
<name>A0ABS7R235_9ACTN</name>
<accession>A0ABS7R235</accession>
<dbReference type="EMBL" id="JAINVZ010000039">
    <property type="protein sequence ID" value="MBY8889263.1"/>
    <property type="molecule type" value="Genomic_DNA"/>
</dbReference>
<keyword evidence="5" id="KW-1185">Reference proteome</keyword>
<evidence type="ECO:0000259" key="3">
    <source>
        <dbReference type="Pfam" id="PF03065"/>
    </source>
</evidence>
<dbReference type="Pfam" id="PF03065">
    <property type="entry name" value="Glyco_hydro_57"/>
    <property type="match status" value="1"/>
</dbReference>
<evidence type="ECO:0000313" key="5">
    <source>
        <dbReference type="Proteomes" id="UP001198565"/>
    </source>
</evidence>
<feature type="domain" description="Glycoside hydrolase family 57 N-terminal" evidence="3">
    <location>
        <begin position="47"/>
        <end position="273"/>
    </location>
</feature>
<dbReference type="PANTHER" id="PTHR41695">
    <property type="entry name" value="1,4-ALPHA-GLUCAN BRANCHING ENZYME RV3031-RELATED"/>
    <property type="match status" value="1"/>
</dbReference>
<protein>
    <recommendedName>
        <fullName evidence="3">Glycoside hydrolase family 57 N-terminal domain-containing protein</fullName>
    </recommendedName>
</protein>